<keyword evidence="3" id="KW-0689">Ribosomal protein</keyword>
<accession>A0A8X8Y5J2</accession>
<dbReference type="InterPro" id="IPR036935">
    <property type="entry name" value="Ribosomal_bL9_N_sf"/>
</dbReference>
<keyword evidence="8" id="KW-0539">Nucleus</keyword>
<evidence type="ECO:0000256" key="3">
    <source>
        <dbReference type="ARBA" id="ARBA00022980"/>
    </source>
</evidence>
<evidence type="ECO:0000256" key="1">
    <source>
        <dbReference type="ARBA" id="ARBA00004049"/>
    </source>
</evidence>
<dbReference type="Pfam" id="PF01281">
    <property type="entry name" value="Ribosomal_L9_N"/>
    <property type="match status" value="1"/>
</dbReference>
<dbReference type="InterPro" id="IPR003035">
    <property type="entry name" value="RWP-RK_dom"/>
</dbReference>
<dbReference type="EMBL" id="PNBA02000004">
    <property type="protein sequence ID" value="KAG6426591.1"/>
    <property type="molecule type" value="Genomic_DNA"/>
</dbReference>
<dbReference type="PROSITE" id="PS51519">
    <property type="entry name" value="RWP_RK"/>
    <property type="match status" value="1"/>
</dbReference>
<keyword evidence="12" id="KW-1185">Reference proteome</keyword>
<dbReference type="InterPro" id="IPR044607">
    <property type="entry name" value="RKD-like"/>
</dbReference>
<name>A0A8X8Y5J2_SALSN</name>
<dbReference type="GO" id="GO:1990904">
    <property type="term" value="C:ribonucleoprotein complex"/>
    <property type="evidence" value="ECO:0007669"/>
    <property type="project" value="UniProtKB-KW"/>
</dbReference>
<dbReference type="InterPro" id="IPR009027">
    <property type="entry name" value="Ribosomal_bL9/RNase_H1_N"/>
</dbReference>
<evidence type="ECO:0000256" key="6">
    <source>
        <dbReference type="ARBA" id="ARBA00023125"/>
    </source>
</evidence>
<comment type="function">
    <text evidence="1">Putative transcription factor.</text>
</comment>
<keyword evidence="6" id="KW-0238">DNA-binding</keyword>
<dbReference type="Pfam" id="PF02042">
    <property type="entry name" value="RWP-RK"/>
    <property type="match status" value="1"/>
</dbReference>
<dbReference type="InterPro" id="IPR020070">
    <property type="entry name" value="Ribosomal_bL9_N"/>
</dbReference>
<evidence type="ECO:0000256" key="9">
    <source>
        <dbReference type="ARBA" id="ARBA00023274"/>
    </source>
</evidence>
<evidence type="ECO:0000256" key="8">
    <source>
        <dbReference type="ARBA" id="ARBA00023242"/>
    </source>
</evidence>
<dbReference type="PANTHER" id="PTHR46373:SF20">
    <property type="entry name" value="PROTEIN RKD1"/>
    <property type="match status" value="1"/>
</dbReference>
<feature type="domain" description="RWP-RK" evidence="10">
    <location>
        <begin position="287"/>
        <end position="372"/>
    </location>
</feature>
<dbReference type="GO" id="GO:0005840">
    <property type="term" value="C:ribosome"/>
    <property type="evidence" value="ECO:0007669"/>
    <property type="project" value="UniProtKB-KW"/>
</dbReference>
<keyword evidence="7" id="KW-0804">Transcription</keyword>
<dbReference type="GO" id="GO:0003677">
    <property type="term" value="F:DNA binding"/>
    <property type="evidence" value="ECO:0007669"/>
    <property type="project" value="UniProtKB-KW"/>
</dbReference>
<evidence type="ECO:0000256" key="7">
    <source>
        <dbReference type="ARBA" id="ARBA00023163"/>
    </source>
</evidence>
<comment type="caution">
    <text evidence="11">The sequence shown here is derived from an EMBL/GenBank/DDBJ whole genome shotgun (WGS) entry which is preliminary data.</text>
</comment>
<keyword evidence="9" id="KW-0687">Ribonucleoprotein</keyword>
<proteinExistence type="inferred from homology"/>
<dbReference type="Gene3D" id="3.40.5.10">
    <property type="entry name" value="Ribosomal protein L9, N-terminal domain"/>
    <property type="match status" value="1"/>
</dbReference>
<reference evidence="11" key="2">
    <citation type="submission" date="2020-08" db="EMBL/GenBank/DDBJ databases">
        <title>Plant Genome Project.</title>
        <authorList>
            <person name="Zhang R.-G."/>
        </authorList>
    </citation>
    <scope>NUCLEOTIDE SEQUENCE</scope>
    <source>
        <strain evidence="11">Huo1</strain>
        <tissue evidence="11">Leaf</tissue>
    </source>
</reference>
<dbReference type="FunFam" id="3.40.5.10:FF:000007">
    <property type="entry name" value="50S ribosomal protein L9"/>
    <property type="match status" value="1"/>
</dbReference>
<gene>
    <name evidence="11" type="ORF">SASPL_110816</name>
</gene>
<dbReference type="Proteomes" id="UP000298416">
    <property type="component" value="Unassembled WGS sequence"/>
</dbReference>
<organism evidence="11">
    <name type="scientific">Salvia splendens</name>
    <name type="common">Scarlet sage</name>
    <dbReference type="NCBI Taxonomy" id="180675"/>
    <lineage>
        <taxon>Eukaryota</taxon>
        <taxon>Viridiplantae</taxon>
        <taxon>Streptophyta</taxon>
        <taxon>Embryophyta</taxon>
        <taxon>Tracheophyta</taxon>
        <taxon>Spermatophyta</taxon>
        <taxon>Magnoliopsida</taxon>
        <taxon>eudicotyledons</taxon>
        <taxon>Gunneridae</taxon>
        <taxon>Pentapetalae</taxon>
        <taxon>asterids</taxon>
        <taxon>lamiids</taxon>
        <taxon>Lamiales</taxon>
        <taxon>Lamiaceae</taxon>
        <taxon>Nepetoideae</taxon>
        <taxon>Mentheae</taxon>
        <taxon>Salviinae</taxon>
        <taxon>Salvia</taxon>
        <taxon>Salvia subgen. Calosphace</taxon>
        <taxon>core Calosphace</taxon>
    </lineage>
</organism>
<evidence type="ECO:0000259" key="10">
    <source>
        <dbReference type="PROSITE" id="PS51519"/>
    </source>
</evidence>
<dbReference type="SUPFAM" id="SSF55658">
    <property type="entry name" value="L9 N-domain-like"/>
    <property type="match status" value="1"/>
</dbReference>
<dbReference type="AlphaFoldDB" id="A0A8X8Y5J2"/>
<evidence type="ECO:0000256" key="5">
    <source>
        <dbReference type="ARBA" id="ARBA00023054"/>
    </source>
</evidence>
<reference evidence="11" key="1">
    <citation type="submission" date="2018-01" db="EMBL/GenBank/DDBJ databases">
        <authorList>
            <person name="Mao J.F."/>
        </authorList>
    </citation>
    <scope>NUCLEOTIDE SEQUENCE</scope>
    <source>
        <strain evidence="11">Huo1</strain>
        <tissue evidence="11">Leaf</tissue>
    </source>
</reference>
<evidence type="ECO:0000256" key="2">
    <source>
        <dbReference type="ARBA" id="ARBA00010605"/>
    </source>
</evidence>
<protein>
    <recommendedName>
        <fullName evidence="10">RWP-RK domain-containing protein</fullName>
    </recommendedName>
</protein>
<keyword evidence="4" id="KW-0805">Transcription regulation</keyword>
<sequence length="419" mass="48264">MAYLLYGRNAMRKSTMHHPLLFAAQGVRYRKLEVILTTTIDKLGKAGETVKVAPGFFRNHLMPKLLAVPNIDKFAHLIHEQRKIYQPKEVEAVKVVVKSDETKTKEYVAAANRLAKTRVNIRKFIIEGKGDELREPVTKEEVLAEGSIRCHSGCRNPFLNQQEKIGFSISKSGKDKKEDQMLSAVECFKLSDVSWEQQFASVEGFNLGLHNFLEYEPFPLGHQSSNLELTDFDDFSGDLWVFDDHPLPLHNNIMANPNPNPNPASTGQGFHTLDSSMQIMVAENQLQHSNEVVRRSVRHKSSALQLEEIQKYFDYPITRAAKELNVGLTVLKKRCRELHITRWPHRKIKSLKSLIHNVKELGLTNEIEMLEEHKKMVEMIPEMELTERTKKLRQACFKANYKKRKSFKNLLEGTKLHHF</sequence>
<evidence type="ECO:0000256" key="4">
    <source>
        <dbReference type="ARBA" id="ARBA00023015"/>
    </source>
</evidence>
<comment type="similarity">
    <text evidence="2">Belongs to the bacterial ribosomal protein bL9 family.</text>
</comment>
<keyword evidence="5" id="KW-0175">Coiled coil</keyword>
<dbReference type="PANTHER" id="PTHR46373">
    <property type="entry name" value="PROTEIN RKD4"/>
    <property type="match status" value="1"/>
</dbReference>
<dbReference type="GO" id="GO:0003700">
    <property type="term" value="F:DNA-binding transcription factor activity"/>
    <property type="evidence" value="ECO:0007669"/>
    <property type="project" value="InterPro"/>
</dbReference>
<evidence type="ECO:0000313" key="12">
    <source>
        <dbReference type="Proteomes" id="UP000298416"/>
    </source>
</evidence>
<evidence type="ECO:0000313" key="11">
    <source>
        <dbReference type="EMBL" id="KAG6426591.1"/>
    </source>
</evidence>